<dbReference type="InterPro" id="IPR013103">
    <property type="entry name" value="RVT_2"/>
</dbReference>
<dbReference type="SUPFAM" id="SSF53098">
    <property type="entry name" value="Ribonuclease H-like"/>
    <property type="match status" value="2"/>
</dbReference>
<name>A0A2N9I7Z8_FAGSY</name>
<dbReference type="Pfam" id="PF13456">
    <property type="entry name" value="RVT_3"/>
    <property type="match status" value="1"/>
</dbReference>
<feature type="region of interest" description="Disordered" evidence="12">
    <location>
        <begin position="2173"/>
        <end position="2210"/>
    </location>
</feature>
<dbReference type="EMBL" id="OIVN01004968">
    <property type="protein sequence ID" value="SPD20203.1"/>
    <property type="molecule type" value="Genomic_DNA"/>
</dbReference>
<dbReference type="InterPro" id="IPR002156">
    <property type="entry name" value="RNaseH_domain"/>
</dbReference>
<dbReference type="SUPFAM" id="SSF56672">
    <property type="entry name" value="DNA/RNA polymerases"/>
    <property type="match status" value="3"/>
</dbReference>
<dbReference type="Gene3D" id="1.10.340.70">
    <property type="match status" value="1"/>
</dbReference>
<feature type="region of interest" description="Disordered" evidence="12">
    <location>
        <begin position="676"/>
        <end position="704"/>
    </location>
</feature>
<dbReference type="InterPro" id="IPR056924">
    <property type="entry name" value="SH3_Tf2-1"/>
</dbReference>
<dbReference type="GO" id="GO:0003677">
    <property type="term" value="F:DNA binding"/>
    <property type="evidence" value="ECO:0007669"/>
    <property type="project" value="UniProtKB-KW"/>
</dbReference>
<evidence type="ECO:0000256" key="8">
    <source>
        <dbReference type="ARBA" id="ARBA00022932"/>
    </source>
</evidence>
<feature type="compositionally biased region" description="Basic and acidic residues" evidence="12">
    <location>
        <begin position="740"/>
        <end position="754"/>
    </location>
</feature>
<feature type="region of interest" description="Disordered" evidence="12">
    <location>
        <begin position="732"/>
        <end position="755"/>
    </location>
</feature>
<dbReference type="FunFam" id="1.10.340.70:FF:000001">
    <property type="entry name" value="Retrovirus-related Pol polyprotein from transposon gypsy-like Protein"/>
    <property type="match status" value="1"/>
</dbReference>
<dbReference type="Pfam" id="PF07727">
    <property type="entry name" value="RVT_2"/>
    <property type="match status" value="1"/>
</dbReference>
<keyword evidence="7" id="KW-0695">RNA-directed DNA polymerase</keyword>
<reference evidence="15" key="1">
    <citation type="submission" date="2018-02" db="EMBL/GenBank/DDBJ databases">
        <authorList>
            <person name="Cohen D.B."/>
            <person name="Kent A.D."/>
        </authorList>
    </citation>
    <scope>NUCLEOTIDE SEQUENCE</scope>
</reference>
<evidence type="ECO:0000256" key="7">
    <source>
        <dbReference type="ARBA" id="ARBA00022918"/>
    </source>
</evidence>
<dbReference type="InterPro" id="IPR041588">
    <property type="entry name" value="Integrase_H2C2"/>
</dbReference>
<dbReference type="InterPro" id="IPR043128">
    <property type="entry name" value="Rev_trsase/Diguanyl_cyclase"/>
</dbReference>
<evidence type="ECO:0000313" key="15">
    <source>
        <dbReference type="EMBL" id="SPD20203.1"/>
    </source>
</evidence>
<dbReference type="GO" id="GO:0046872">
    <property type="term" value="F:metal ion binding"/>
    <property type="evidence" value="ECO:0007669"/>
    <property type="project" value="UniProtKB-KW"/>
</dbReference>
<keyword evidence="2" id="KW-0479">Metal-binding</keyword>
<evidence type="ECO:0000256" key="5">
    <source>
        <dbReference type="ARBA" id="ARBA00022842"/>
    </source>
</evidence>
<keyword evidence="4" id="KW-0378">Hydrolase</keyword>
<dbReference type="GO" id="GO:0003964">
    <property type="term" value="F:RNA-directed DNA polymerase activity"/>
    <property type="evidence" value="ECO:0007669"/>
    <property type="project" value="UniProtKB-KW"/>
</dbReference>
<dbReference type="InterPro" id="IPR057670">
    <property type="entry name" value="SH3_retrovirus"/>
</dbReference>
<organism evidence="15">
    <name type="scientific">Fagus sylvatica</name>
    <name type="common">Beechnut</name>
    <dbReference type="NCBI Taxonomy" id="28930"/>
    <lineage>
        <taxon>Eukaryota</taxon>
        <taxon>Viridiplantae</taxon>
        <taxon>Streptophyta</taxon>
        <taxon>Embryophyta</taxon>
        <taxon>Tracheophyta</taxon>
        <taxon>Spermatophyta</taxon>
        <taxon>Magnoliopsida</taxon>
        <taxon>eudicotyledons</taxon>
        <taxon>Gunneridae</taxon>
        <taxon>Pentapetalae</taxon>
        <taxon>rosids</taxon>
        <taxon>fabids</taxon>
        <taxon>Fagales</taxon>
        <taxon>Fagaceae</taxon>
        <taxon>Fagus</taxon>
    </lineage>
</organism>
<dbReference type="Pfam" id="PF14223">
    <property type="entry name" value="Retrotran_gag_2"/>
    <property type="match status" value="1"/>
</dbReference>
<feature type="region of interest" description="Disordered" evidence="12">
    <location>
        <begin position="1139"/>
        <end position="1171"/>
    </location>
</feature>
<dbReference type="PANTHER" id="PTHR37984:SF5">
    <property type="entry name" value="PROTEIN NYNRIN-LIKE"/>
    <property type="match status" value="1"/>
</dbReference>
<dbReference type="CDD" id="cd09272">
    <property type="entry name" value="RNase_HI_RT_Ty1"/>
    <property type="match status" value="1"/>
</dbReference>
<dbReference type="CDD" id="cd01647">
    <property type="entry name" value="RT_LTR"/>
    <property type="match status" value="2"/>
</dbReference>
<evidence type="ECO:0000256" key="6">
    <source>
        <dbReference type="ARBA" id="ARBA00022908"/>
    </source>
</evidence>
<evidence type="ECO:0000256" key="9">
    <source>
        <dbReference type="ARBA" id="ARBA00023125"/>
    </source>
</evidence>
<evidence type="ECO:0000259" key="14">
    <source>
        <dbReference type="PROSITE" id="PS50994"/>
    </source>
</evidence>
<dbReference type="InterPro" id="IPR041577">
    <property type="entry name" value="RT_RNaseH_2"/>
</dbReference>
<feature type="domain" description="Integrase catalytic" evidence="14">
    <location>
        <begin position="2417"/>
        <end position="2607"/>
    </location>
</feature>
<protein>
    <submittedName>
        <fullName evidence="15">Uncharacterized protein</fullName>
    </submittedName>
</protein>
<dbReference type="GO" id="GO:0004523">
    <property type="term" value="F:RNA-DNA hybrid ribonuclease activity"/>
    <property type="evidence" value="ECO:0007669"/>
    <property type="project" value="InterPro"/>
</dbReference>
<evidence type="ECO:0000256" key="10">
    <source>
        <dbReference type="ARBA" id="ARBA00023172"/>
    </source>
</evidence>
<keyword evidence="8" id="KW-0548">Nucleotidyltransferase</keyword>
<feature type="region of interest" description="Disordered" evidence="12">
    <location>
        <begin position="2690"/>
        <end position="2759"/>
    </location>
</feature>
<feature type="region of interest" description="Disordered" evidence="12">
    <location>
        <begin position="924"/>
        <end position="966"/>
    </location>
</feature>
<evidence type="ECO:0000256" key="3">
    <source>
        <dbReference type="ARBA" id="ARBA00022750"/>
    </source>
</evidence>
<feature type="region of interest" description="Disordered" evidence="12">
    <location>
        <begin position="1919"/>
        <end position="1946"/>
    </location>
</feature>
<evidence type="ECO:0000256" key="12">
    <source>
        <dbReference type="SAM" id="MobiDB-lite"/>
    </source>
</evidence>
<dbReference type="PROSITE" id="PS50878">
    <property type="entry name" value="RT_POL"/>
    <property type="match status" value="1"/>
</dbReference>
<keyword evidence="8" id="KW-0808">Transferase</keyword>
<keyword evidence="10" id="KW-0233">DNA recombination</keyword>
<dbReference type="Pfam" id="PF24626">
    <property type="entry name" value="SH3_Tf2-1"/>
    <property type="match status" value="1"/>
</dbReference>
<dbReference type="Pfam" id="PF17921">
    <property type="entry name" value="Integrase_H2C2"/>
    <property type="match status" value="1"/>
</dbReference>
<dbReference type="InterPro" id="IPR036397">
    <property type="entry name" value="RNaseH_sf"/>
</dbReference>
<feature type="domain" description="Integrase catalytic" evidence="14">
    <location>
        <begin position="415"/>
        <end position="575"/>
    </location>
</feature>
<dbReference type="Gene3D" id="3.10.10.10">
    <property type="entry name" value="HIV Type 1 Reverse Transcriptase, subunit A, domain 1"/>
    <property type="match status" value="1"/>
</dbReference>
<feature type="compositionally biased region" description="Polar residues" evidence="12">
    <location>
        <begin position="940"/>
        <end position="950"/>
    </location>
</feature>
<dbReference type="GO" id="GO:0003887">
    <property type="term" value="F:DNA-directed DNA polymerase activity"/>
    <property type="evidence" value="ECO:0007669"/>
    <property type="project" value="UniProtKB-KW"/>
</dbReference>
<dbReference type="InterPro" id="IPR025724">
    <property type="entry name" value="GAG-pre-integrase_dom"/>
</dbReference>
<feature type="compositionally biased region" description="Low complexity" evidence="12">
    <location>
        <begin position="2712"/>
        <end position="2731"/>
    </location>
</feature>
<feature type="compositionally biased region" description="Basic and acidic residues" evidence="12">
    <location>
        <begin position="682"/>
        <end position="695"/>
    </location>
</feature>
<dbReference type="InterPro" id="IPR000477">
    <property type="entry name" value="RT_dom"/>
</dbReference>
<dbReference type="Gene3D" id="3.30.70.270">
    <property type="match status" value="4"/>
</dbReference>
<dbReference type="Pfam" id="PF25597">
    <property type="entry name" value="SH3_retrovirus"/>
    <property type="match status" value="1"/>
</dbReference>
<keyword evidence="1" id="KW-0645">Protease</keyword>
<dbReference type="InterPro" id="IPR054722">
    <property type="entry name" value="PolX-like_BBD"/>
</dbReference>
<sequence length="3290" mass="371050">MKEGDEWKTAFKTKYGLYEWLVMPFGLTNAPSTFMRLMNHALRAFLGRFVVVYFDDILVYSKSLDQHIDHLHCVLAVLRKEKLYANLKKCSFCLDKVVFLGYVVSGKGIAVDEEKVKAIKEWPTPKSITEVRSFHGLAGFYRRFVKDFSTLAAPLTEIVKKSVGFKWGSEQDQAFIEIKERLCGAPLLALPDFSKTFEIECDASGIGIGAVLMQEKWPTAYFSEKINGAALNYPTYDKELYALHLKGQGKLNRRHAQWMEFIETFPYVIKYKQGKENIVADALSRRYALISTLNAKLLGFEYVKELYVNDDDFASVFAACEKAAFGKFYRLDGYLFRENRLCVPNSSMRELLVREAHGGGLMGHFGVRKTLDVLHEHFFWPKMKRDVERVCSRCVTCRQAKSRVLPHGLYTPLPVPCAPWVDISIDFVLGLPRSRKGRDSIFVVVDRFSKMAHFISCHKTDDATHITDLFFREIVRLHGVPRSIVSDRDVKFLNYFWKVLWGKLGTKLLFSTTCHPQTNGQTEVVNRTLFTLLRTIIQKNLKNWEDCLPFIEFAYNRSVHSTTDFSPFEIVYGFNPLTPLDLLPLPVNEMTSLDAQKKAEMVKKLHESVRQHIEKKNEQYANKTNKGRRQVIFEPGDWVWVHMRKERFPARRRSKLHPRGDGPFQVLERINDNAYKLDLPGDDSRSNPFEERGNDENQQAPLKDPLHGLQQTQGELAEAIKQLKEKDAGVKTLPQNEGENQEKPHQDSGSHNKETTFVTMSDVTDLLKQVREKNPNEPRHFVRKPPYPTELLKQPYPEKYIVPTFSRFDGRKRSSLVHISKFIDSMGAYASNGDLCLREFSKSLDDRAYTWYTTLPPGSQASEEDLLHYIHRFRDISLDCYANYEEGELVGVCIDNMLPESRAHLENLDISRFAQLLQKARKTALSVKPHTEKPKEEKSQPQVLTVSTINNKRKKSTERSFEEPSSPVPCTLEEMIAILNKWVADSIIKLPEAPKKATEEDKKNPKILTLELPQAQQKVHTDPFLKHKDKTVVSVVIHGNASDVDMDEPAATSAAMTPTAIKTLQRNPRLNGKPIWIATNSTPFDQSESHFVEAALYDEVTLAEKASLAKPIGILLPKWEEIKDAPETDLRDLLEQKRKRREEASTMNEANGPESADAITEESAATDPKISAKEELEVINLSSDPNVHKSVSISASLSVEERIHLVELLKEYQDVFAWQYNEMLRIDPKLVAHSLNVEPGTKPMVQPMRTFHPEVEAQITQEVKKLLSAGFIKPIQHPWWLSNIVPVKKKNRQIRCCVDFRNLNKACPNDEFLLPNMNLLIDSVAGHAMFFFMDGFSGYNQIFISPKDVEKTAFRISIGNFYYTVMPFGLKNVGATYQRTITTMFHDMMHREIEDYVDDIVVKSKTREDHFGILKKVFEICRLYKLKMNPFKCAFRVSAGKFLGFLVHQRSINVDPARASAIAIMKPPTTHKELKSFLEKLSNIKRFIPGLAPVTSAFAPLLKKGAPFHWSTECQQAFEKLSQYEIVTETPTAFKSQAITDLLAQFPGEDNSSISDEVPGEINEAYLTGLAIAYEMGIKHLRVTGDFNLVVCQARGEFSLKEPFLAPYRALAQKLEAKFSTFEIEHAQRNENRYADVLATLGSQIAFESEEIDVTICKKMEPITELLKKEFEELVSRYQSQHLNQLWTACPWAPKARNHQLAAYGLNVCCKWSPPYVTFSPLKRKTVNSYIFTRTRGSQPSSLSLSKPLQRHQLTMALYLTGNHGFWGVSLKTLVTIKLLSLDLLGGMVASLWEPKSNRGLIQSWNSERSYSTIVLWAFFRCLSCLRHCPAATVRNLVACAAKKLIHRRTDLLPPSVLPLQDSNHNTSVAVGKISRSSTQPCKNHPHRSSDAPPRAGQSSGAVILGSPATGLRSRHIHRRWKDLEKTDPTAQESSSSELGRAATRRSKFRRRQGLLHAPHFVMAQNEIISKPIHVILDGDNYSLWAQGMCSFLKGRKLWLYVTGQRHPPTPQKDETEDAFALRLEDWDGVNHQIITWLRNTSTPSVSMEFGGYDTAKDVWDMLASRYAGSDGAREHHLMVTLYQLRQDPGERITAFHSRMRFLWDQLAASEPVIKSVSDAQLVSTHRERTRLHQFLMGVLDDFESVRSQLLNRSPLPTVNQAVNDLVREETRLKSHRSSQPHTTVLATPVSVDPTVTAPPKGHDKRRSNKKNSHLICAFCKHRGHTIDQCNMRARILQRSAALTTSESVPSSDVAPFDPVSLTTPTYSIADLQALFNQVQVPSSSASNPALSVTPGISSEWFLDSACCNHMTDNPHLTSAHTPPVLPTITTADGSAMTVSHVGSISTPNLSVSDVFCVPKLHLNLLSVGQLTELGLNLFFSSRGCLVQDSRTGQIVGTARKVGRLFELTSLHFPSSSVSAPVIAASASIELWHSRLGHVSLPRIQTLVSRGLLGSVSSSPFDCMPCQLGKQPALPFNNSESIASATFDLIHSDVWGPSPVPTTQYSKAIKVFRSDNAREYRQTDFSTILKHYGTIFHTSCAGTSQQNGRAERKLRHILDTVRALTNAASTPVSFWGEAALTAVYTINRCPSPVVQNTTPYERLFGTAPNYSLLKVFGCVCFVLLQPHERTKLQPRSQLCCFLGYGLEEKGYRCYDPVAKRLRVSRHVVFWEHKMFYSLPSFSAGNDDSQADPLPNLFPEIPSPSAESVNPISDESPSAASSSDVSPTTDPTFNESPLSAPAANPVSTTAPEPRRSHRVSTLPSHLRDFHCFSAFATLHEPHTFREASSDPLWQQAMKEELDALLKTGTWDLVDLPAGKSAIGCKWVYKIKTRSDGTVDRYKARLVAKGFTQEYGIDYEETFAPVARLSSVRTLIAVSASRHWPLFQMDVKNAFLNGELTEEVYMQLPPGFSQPPGFSHKVCRLRRALYGLKQAPRAWFAKFSSTISQHGFSASSYDSALFFRRSDHGITLLLLYVDDMIITGDDVQGIQDLKRFLGQHFEMKDLGPLSYFLGLEVSSSSDGYYLTQAKYTSDLISRAGITDSKIADTPIEYNNRLNTHDGEPLPDATLYRQLVGSLVYLTVTRPDISYAVHIVSQFMAAPRSLHYAAVLRILRYLKGTLFHGLHFSSQSSLTLQAYSDADWAGDPTDRRSTTGYCFLLGDSLISWRSKKQSVVARSSTEAEYRALADTTAELLWLRWLLQDLGIDCSTAVPIHCDNQSAIQIAHNDVFHERTKHIEIDCHFVRHHLLQGTLQLRSVSSQDQLADIFTKPMPPGRFRDLISKLKLVSLHPT</sequence>
<proteinExistence type="predicted"/>
<dbReference type="CDD" id="cd09274">
    <property type="entry name" value="RNase_HI_RT_Ty3"/>
    <property type="match status" value="1"/>
</dbReference>
<evidence type="ECO:0000256" key="4">
    <source>
        <dbReference type="ARBA" id="ARBA00022801"/>
    </source>
</evidence>
<evidence type="ECO:0000259" key="13">
    <source>
        <dbReference type="PROSITE" id="PS50878"/>
    </source>
</evidence>
<keyword evidence="5" id="KW-0460">Magnesium</keyword>
<dbReference type="FunFam" id="3.30.70.270:FF:000020">
    <property type="entry name" value="Transposon Tf2-6 polyprotein-like Protein"/>
    <property type="match status" value="1"/>
</dbReference>
<dbReference type="FunFam" id="3.30.70.270:FF:000003">
    <property type="entry name" value="Transposon Ty3-G Gag-Pol polyprotein"/>
    <property type="match status" value="1"/>
</dbReference>
<evidence type="ECO:0000256" key="2">
    <source>
        <dbReference type="ARBA" id="ARBA00022723"/>
    </source>
</evidence>
<dbReference type="InterPro" id="IPR001584">
    <property type="entry name" value="Integrase_cat-core"/>
</dbReference>
<dbReference type="InterPro" id="IPR050951">
    <property type="entry name" value="Retrovirus_Pol_polyprotein"/>
</dbReference>
<dbReference type="GO" id="GO:0015074">
    <property type="term" value="P:DNA integration"/>
    <property type="evidence" value="ECO:0007669"/>
    <property type="project" value="UniProtKB-KW"/>
</dbReference>
<keyword evidence="11" id="KW-0511">Multifunctional enzyme</keyword>
<feature type="region of interest" description="Disordered" evidence="12">
    <location>
        <begin position="1871"/>
        <end position="1906"/>
    </location>
</feature>
<feature type="compositionally biased region" description="Polar residues" evidence="12">
    <location>
        <begin position="1929"/>
        <end position="1938"/>
    </location>
</feature>
<dbReference type="InterPro" id="IPR043502">
    <property type="entry name" value="DNA/RNA_pol_sf"/>
</dbReference>
<keyword evidence="8" id="KW-0239">DNA-directed DNA polymerase</keyword>
<keyword evidence="6" id="KW-0229">DNA integration</keyword>
<evidence type="ECO:0000256" key="1">
    <source>
        <dbReference type="ARBA" id="ARBA00022670"/>
    </source>
</evidence>
<dbReference type="InterPro" id="IPR012337">
    <property type="entry name" value="RNaseH-like_sf"/>
</dbReference>
<dbReference type="GO" id="GO:0006508">
    <property type="term" value="P:proteolysis"/>
    <property type="evidence" value="ECO:0007669"/>
    <property type="project" value="UniProtKB-KW"/>
</dbReference>
<dbReference type="Pfam" id="PF00078">
    <property type="entry name" value="RVT_1"/>
    <property type="match status" value="2"/>
</dbReference>
<dbReference type="FunFam" id="3.30.420.10:FF:000032">
    <property type="entry name" value="Retrovirus-related Pol polyprotein from transposon 297-like Protein"/>
    <property type="match status" value="1"/>
</dbReference>
<feature type="compositionally biased region" description="Polar residues" evidence="12">
    <location>
        <begin position="1871"/>
        <end position="1882"/>
    </location>
</feature>
<feature type="domain" description="Reverse transcriptase" evidence="13">
    <location>
        <begin position="1"/>
        <end position="104"/>
    </location>
</feature>
<dbReference type="Pfam" id="PF22936">
    <property type="entry name" value="Pol_BBD"/>
    <property type="match status" value="1"/>
</dbReference>
<dbReference type="PROSITE" id="PS50994">
    <property type="entry name" value="INTEGRASE"/>
    <property type="match status" value="2"/>
</dbReference>
<evidence type="ECO:0000256" key="11">
    <source>
        <dbReference type="ARBA" id="ARBA00023268"/>
    </source>
</evidence>
<keyword evidence="9" id="KW-0238">DNA-binding</keyword>
<keyword evidence="3" id="KW-0064">Aspartyl protease</keyword>
<dbReference type="PANTHER" id="PTHR37984">
    <property type="entry name" value="PROTEIN CBG26694"/>
    <property type="match status" value="1"/>
</dbReference>
<dbReference type="Gene3D" id="3.30.420.10">
    <property type="entry name" value="Ribonuclease H-like superfamily/Ribonuclease H"/>
    <property type="match status" value="3"/>
</dbReference>
<dbReference type="Pfam" id="PF13976">
    <property type="entry name" value="gag_pre-integrs"/>
    <property type="match status" value="1"/>
</dbReference>
<dbReference type="GO" id="GO:0006310">
    <property type="term" value="P:DNA recombination"/>
    <property type="evidence" value="ECO:0007669"/>
    <property type="project" value="UniProtKB-KW"/>
</dbReference>
<gene>
    <name evidence="15" type="ORF">FSB_LOCUS48085</name>
</gene>
<dbReference type="GO" id="GO:0004190">
    <property type="term" value="F:aspartic-type endopeptidase activity"/>
    <property type="evidence" value="ECO:0007669"/>
    <property type="project" value="UniProtKB-KW"/>
</dbReference>
<accession>A0A2N9I7Z8</accession>
<feature type="compositionally biased region" description="Basic and acidic residues" evidence="12">
    <location>
        <begin position="929"/>
        <end position="939"/>
    </location>
</feature>
<dbReference type="Pfam" id="PF17919">
    <property type="entry name" value="RT_RNaseH_2"/>
    <property type="match status" value="1"/>
</dbReference>